<dbReference type="AlphaFoldDB" id="A0A2Z6ETT8"/>
<protein>
    <submittedName>
        <fullName evidence="1">Uncharacterized protein</fullName>
    </submittedName>
</protein>
<evidence type="ECO:0000313" key="2">
    <source>
        <dbReference type="Proteomes" id="UP000282597"/>
    </source>
</evidence>
<dbReference type="KEGG" id="mcys:MCB1EB_0660"/>
<evidence type="ECO:0000313" key="1">
    <source>
        <dbReference type="EMBL" id="BBE08821.1"/>
    </source>
</evidence>
<dbReference type="Proteomes" id="UP000282597">
    <property type="component" value="Chromosome"/>
</dbReference>
<accession>A0A2Z6ETT8</accession>
<organism evidence="1 2">
    <name type="scientific">Mycoavidus cysteinexigens</name>
    <dbReference type="NCBI Taxonomy" id="1553431"/>
    <lineage>
        <taxon>Bacteria</taxon>
        <taxon>Pseudomonadati</taxon>
        <taxon>Pseudomonadota</taxon>
        <taxon>Betaproteobacteria</taxon>
        <taxon>Burkholderiales</taxon>
        <taxon>Burkholderiaceae</taxon>
        <taxon>Mycoavidus</taxon>
    </lineage>
</organism>
<proteinExistence type="predicted"/>
<sequence>MLEDVEAAGVAKKLSSSRVGVGDGEFVVEPIIGLEWVLEDVEADIAEMLVIGAAAIAKSSIALCAVILIDPTGDEEFLVLILDAGVPTFSMLFSSPPPHAASVWNAMMLANLRSFILLTI</sequence>
<dbReference type="EMBL" id="AP018150">
    <property type="protein sequence ID" value="BBE08821.1"/>
    <property type="molecule type" value="Genomic_DNA"/>
</dbReference>
<reference evidence="1 2" key="1">
    <citation type="journal article" date="2018" name="Microbes Environ.">
        <title>Comparative Genomic Insights into Endofungal Lifestyles of Two Bacterial Endosymbionts, Mycoavidus cysteinexigens and Burkholderia rhizoxinica.</title>
        <authorList>
            <person name="Sharmin D."/>
            <person name="Guo Y."/>
            <person name="Nishizawa T."/>
            <person name="Ohshima S."/>
            <person name="Sato Y."/>
            <person name="Takashima Y."/>
            <person name="Narisawa K."/>
            <person name="Ohta H."/>
        </authorList>
    </citation>
    <scope>NUCLEOTIDE SEQUENCE [LARGE SCALE GENOMIC DNA]</scope>
    <source>
        <strain evidence="1 2">B1-EB</strain>
    </source>
</reference>
<name>A0A2Z6ETT8_9BURK</name>
<gene>
    <name evidence="1" type="ORF">MCB1EB_0660</name>
</gene>
<keyword evidence="2" id="KW-1185">Reference proteome</keyword>